<dbReference type="Proteomes" id="UP000823786">
    <property type="component" value="Unassembled WGS sequence"/>
</dbReference>
<name>A0ABS4EN49_9HYPH</name>
<reference evidence="1 2" key="1">
    <citation type="submission" date="2021-03" db="EMBL/GenBank/DDBJ databases">
        <title>Genomic Encyclopedia of Type Strains, Phase IV (KMG-IV): sequencing the most valuable type-strain genomes for metagenomic binning, comparative biology and taxonomic classification.</title>
        <authorList>
            <person name="Goeker M."/>
        </authorList>
    </citation>
    <scope>NUCLEOTIDE SEQUENCE [LARGE SCALE GENOMIC DNA]</scope>
    <source>
        <strain evidence="1 2">DSM 26427</strain>
    </source>
</reference>
<organism evidence="1 2">
    <name type="scientific">Rhizobium herbae</name>
    <dbReference type="NCBI Taxonomy" id="508661"/>
    <lineage>
        <taxon>Bacteria</taxon>
        <taxon>Pseudomonadati</taxon>
        <taxon>Pseudomonadota</taxon>
        <taxon>Alphaproteobacteria</taxon>
        <taxon>Hyphomicrobiales</taxon>
        <taxon>Rhizobiaceae</taxon>
        <taxon>Rhizobium/Agrobacterium group</taxon>
        <taxon>Rhizobium</taxon>
    </lineage>
</organism>
<evidence type="ECO:0000313" key="1">
    <source>
        <dbReference type="EMBL" id="MBP1859367.1"/>
    </source>
</evidence>
<comment type="caution">
    <text evidence="1">The sequence shown here is derived from an EMBL/GenBank/DDBJ whole genome shotgun (WGS) entry which is preliminary data.</text>
</comment>
<evidence type="ECO:0000313" key="2">
    <source>
        <dbReference type="Proteomes" id="UP000823786"/>
    </source>
</evidence>
<dbReference type="EMBL" id="JAGGJV010000005">
    <property type="protein sequence ID" value="MBP1859367.1"/>
    <property type="molecule type" value="Genomic_DNA"/>
</dbReference>
<gene>
    <name evidence="1" type="ORF">J2Z75_002884</name>
</gene>
<keyword evidence="2" id="KW-1185">Reference proteome</keyword>
<accession>A0ABS4EN49</accession>
<protein>
    <submittedName>
        <fullName evidence="1">Uncharacterized protein</fullName>
    </submittedName>
</protein>
<sequence length="42" mass="4508">MLGFSDCTTFAAEIGAAIGLNMPSRVFAPYPIEYIKAIADKN</sequence>
<proteinExistence type="predicted"/>